<dbReference type="Proteomes" id="UP000281549">
    <property type="component" value="Unassembled WGS sequence"/>
</dbReference>
<protein>
    <submittedName>
        <fullName evidence="2">Uncharacterized protein</fullName>
    </submittedName>
</protein>
<sequence length="202" mass="22295">MSRIIKFNGILESMVNIVNRKYAVAMNLLVNICLFSIMIYDVRITGITMYVKGAVMAAGCGVILIYDVYLLPFIFGEVVLGKTGKLNENTRTGLIRLAGMLVVSTLLYFMGALQHFTASNTTRLYTYDYKSGALDFYQNTDQTISIFTVFAGAGFLVGVYFLNSKPVKNVNKSSKLGSSLLNSRTTVNLKTKTEGATKEIKN</sequence>
<name>A0A4P9YBC8_ROZAC</name>
<feature type="transmembrane region" description="Helical" evidence="1">
    <location>
        <begin position="144"/>
        <end position="162"/>
    </location>
</feature>
<evidence type="ECO:0000313" key="3">
    <source>
        <dbReference type="Proteomes" id="UP000281549"/>
    </source>
</evidence>
<proteinExistence type="predicted"/>
<feature type="transmembrane region" description="Helical" evidence="1">
    <location>
        <begin position="93"/>
        <end position="113"/>
    </location>
</feature>
<keyword evidence="1" id="KW-0812">Transmembrane</keyword>
<keyword evidence="1" id="KW-1133">Transmembrane helix</keyword>
<evidence type="ECO:0000313" key="2">
    <source>
        <dbReference type="EMBL" id="RKP15861.1"/>
    </source>
</evidence>
<feature type="transmembrane region" description="Helical" evidence="1">
    <location>
        <begin position="21"/>
        <end position="42"/>
    </location>
</feature>
<reference evidence="3" key="1">
    <citation type="journal article" date="2018" name="Nat. Microbiol.">
        <title>Leveraging single-cell genomics to expand the fungal tree of life.</title>
        <authorList>
            <person name="Ahrendt S.R."/>
            <person name="Quandt C.A."/>
            <person name="Ciobanu D."/>
            <person name="Clum A."/>
            <person name="Salamov A."/>
            <person name="Andreopoulos B."/>
            <person name="Cheng J.F."/>
            <person name="Woyke T."/>
            <person name="Pelin A."/>
            <person name="Henrissat B."/>
            <person name="Reynolds N.K."/>
            <person name="Benny G.L."/>
            <person name="Smith M.E."/>
            <person name="James T.Y."/>
            <person name="Grigoriev I.V."/>
        </authorList>
    </citation>
    <scope>NUCLEOTIDE SEQUENCE [LARGE SCALE GENOMIC DNA]</scope>
    <source>
        <strain evidence="3">CSF55</strain>
    </source>
</reference>
<evidence type="ECO:0000256" key="1">
    <source>
        <dbReference type="SAM" id="Phobius"/>
    </source>
</evidence>
<gene>
    <name evidence="2" type="ORF">ROZALSC1DRAFT_25959</name>
</gene>
<accession>A0A4P9YBC8</accession>
<keyword evidence="1" id="KW-0472">Membrane</keyword>
<dbReference type="AlphaFoldDB" id="A0A4P9YBC8"/>
<dbReference type="EMBL" id="ML007496">
    <property type="protein sequence ID" value="RKP15861.1"/>
    <property type="molecule type" value="Genomic_DNA"/>
</dbReference>
<feature type="transmembrane region" description="Helical" evidence="1">
    <location>
        <begin position="54"/>
        <end position="81"/>
    </location>
</feature>
<organism evidence="2 3">
    <name type="scientific">Rozella allomycis (strain CSF55)</name>
    <dbReference type="NCBI Taxonomy" id="988480"/>
    <lineage>
        <taxon>Eukaryota</taxon>
        <taxon>Fungi</taxon>
        <taxon>Fungi incertae sedis</taxon>
        <taxon>Cryptomycota</taxon>
        <taxon>Cryptomycota incertae sedis</taxon>
        <taxon>Rozella</taxon>
    </lineage>
</organism>